<feature type="compositionally biased region" description="Basic and acidic residues" evidence="1">
    <location>
        <begin position="24"/>
        <end position="39"/>
    </location>
</feature>
<evidence type="ECO:0008006" key="4">
    <source>
        <dbReference type="Google" id="ProtNLM"/>
    </source>
</evidence>
<dbReference type="EMBL" id="AP026709">
    <property type="protein sequence ID" value="BDQ36138.1"/>
    <property type="molecule type" value="Genomic_DNA"/>
</dbReference>
<sequence>MNIPEISIDVKQELRSENATSAKAVDKPPAQDEKTEVRIDAVNGTDSSEADKQSNTHSRDELKALIAEAEKHLETNDVKLKFNILEENDTVQVEIIDSDGKTIRKIPDDDLVKLNQSLKNFGQGFLDTVS</sequence>
<name>A0ABM8AX89_9BACT</name>
<evidence type="ECO:0000256" key="1">
    <source>
        <dbReference type="SAM" id="MobiDB-lite"/>
    </source>
</evidence>
<feature type="compositionally biased region" description="Basic and acidic residues" evidence="1">
    <location>
        <begin position="49"/>
        <end position="62"/>
    </location>
</feature>
<keyword evidence="3" id="KW-1185">Reference proteome</keyword>
<feature type="region of interest" description="Disordered" evidence="1">
    <location>
        <begin position="14"/>
        <end position="62"/>
    </location>
</feature>
<gene>
    <name evidence="2" type="ORF">SYK_04980</name>
</gene>
<dbReference type="Gene3D" id="3.30.160.170">
    <property type="entry name" value="FlaG-like"/>
    <property type="match status" value="1"/>
</dbReference>
<evidence type="ECO:0000313" key="3">
    <source>
        <dbReference type="Proteomes" id="UP001317742"/>
    </source>
</evidence>
<dbReference type="SUPFAM" id="SSF160214">
    <property type="entry name" value="FlaG-like"/>
    <property type="match status" value="1"/>
</dbReference>
<dbReference type="Proteomes" id="UP001317742">
    <property type="component" value="Chromosome"/>
</dbReference>
<protein>
    <recommendedName>
        <fullName evidence="4">Flagellar protein FlaG</fullName>
    </recommendedName>
</protein>
<organism evidence="2 3">
    <name type="scientific">Pseudodesulfovibrio nedwellii</name>
    <dbReference type="NCBI Taxonomy" id="2973072"/>
    <lineage>
        <taxon>Bacteria</taxon>
        <taxon>Pseudomonadati</taxon>
        <taxon>Thermodesulfobacteriota</taxon>
        <taxon>Desulfovibrionia</taxon>
        <taxon>Desulfovibrionales</taxon>
        <taxon>Desulfovibrionaceae</taxon>
    </lineage>
</organism>
<dbReference type="InterPro" id="IPR005186">
    <property type="entry name" value="FlaG"/>
</dbReference>
<dbReference type="RefSeq" id="WP_281762061.1">
    <property type="nucleotide sequence ID" value="NZ_AP026709.1"/>
</dbReference>
<reference evidence="2 3" key="1">
    <citation type="submission" date="2022-08" db="EMBL/GenBank/DDBJ databases">
        <title>Genome Sequence of the sulphate-reducing bacterium, Pseudodesulfovibrio sp. SYK.</title>
        <authorList>
            <person name="Kondo R."/>
            <person name="Kataoka T."/>
        </authorList>
    </citation>
    <scope>NUCLEOTIDE SEQUENCE [LARGE SCALE GENOMIC DNA]</scope>
    <source>
        <strain evidence="2 3">SYK</strain>
    </source>
</reference>
<evidence type="ECO:0000313" key="2">
    <source>
        <dbReference type="EMBL" id="BDQ36138.1"/>
    </source>
</evidence>
<dbReference type="InterPro" id="IPR035924">
    <property type="entry name" value="FlaG-like_sf"/>
</dbReference>
<dbReference type="Pfam" id="PF03646">
    <property type="entry name" value="FlaG"/>
    <property type="match status" value="1"/>
</dbReference>
<proteinExistence type="predicted"/>
<accession>A0ABM8AX89</accession>